<dbReference type="EMBL" id="LAZR01000702">
    <property type="protein sequence ID" value="KKN60210.1"/>
    <property type="molecule type" value="Genomic_DNA"/>
</dbReference>
<reference evidence="1" key="1">
    <citation type="journal article" date="2015" name="Nature">
        <title>Complex archaea that bridge the gap between prokaryotes and eukaryotes.</title>
        <authorList>
            <person name="Spang A."/>
            <person name="Saw J.H."/>
            <person name="Jorgensen S.L."/>
            <person name="Zaremba-Niedzwiedzka K."/>
            <person name="Martijn J."/>
            <person name="Lind A.E."/>
            <person name="van Eijk R."/>
            <person name="Schleper C."/>
            <person name="Guy L."/>
            <person name="Ettema T.J."/>
        </authorList>
    </citation>
    <scope>NUCLEOTIDE SEQUENCE</scope>
</reference>
<sequence>MRRFLAVWALLTLVSFNANADYTEYVMVADTDYCLKLQKDFRYLESLKSVMAIPEIEETIGEMFKGFNASEEVSNMVTELFNVYQTENMGPDRMGLFAFSSCVMSRW</sequence>
<dbReference type="AlphaFoldDB" id="A0A0F9RUS1"/>
<organism evidence="1">
    <name type="scientific">marine sediment metagenome</name>
    <dbReference type="NCBI Taxonomy" id="412755"/>
    <lineage>
        <taxon>unclassified sequences</taxon>
        <taxon>metagenomes</taxon>
        <taxon>ecological metagenomes</taxon>
    </lineage>
</organism>
<name>A0A0F9RUS1_9ZZZZ</name>
<proteinExistence type="predicted"/>
<protein>
    <submittedName>
        <fullName evidence="1">Uncharacterized protein</fullName>
    </submittedName>
</protein>
<gene>
    <name evidence="1" type="ORF">LCGC14_0534090</name>
</gene>
<accession>A0A0F9RUS1</accession>
<comment type="caution">
    <text evidence="1">The sequence shown here is derived from an EMBL/GenBank/DDBJ whole genome shotgun (WGS) entry which is preliminary data.</text>
</comment>
<evidence type="ECO:0000313" key="1">
    <source>
        <dbReference type="EMBL" id="KKN60210.1"/>
    </source>
</evidence>